<dbReference type="InterPro" id="IPR001789">
    <property type="entry name" value="Sig_transdc_resp-reg_receiver"/>
</dbReference>
<comment type="subcellular location">
    <subcellularLocation>
        <location evidence="1">Cytoplasm</location>
    </subcellularLocation>
</comment>
<dbReference type="InterPro" id="IPR020449">
    <property type="entry name" value="Tscrpt_reg_AraC-type_HTH"/>
</dbReference>
<dbReference type="PRINTS" id="PR00032">
    <property type="entry name" value="HTHARAC"/>
</dbReference>
<evidence type="ECO:0000256" key="8">
    <source>
        <dbReference type="PROSITE-ProRule" id="PRU00169"/>
    </source>
</evidence>
<dbReference type="InterPro" id="IPR051552">
    <property type="entry name" value="HptR"/>
</dbReference>
<dbReference type="Pfam" id="PF12833">
    <property type="entry name" value="HTH_18"/>
    <property type="match status" value="1"/>
</dbReference>
<dbReference type="InterPro" id="IPR009057">
    <property type="entry name" value="Homeodomain-like_sf"/>
</dbReference>
<keyword evidence="7" id="KW-0804">Transcription</keyword>
<dbReference type="SMART" id="SM00448">
    <property type="entry name" value="REC"/>
    <property type="match status" value="1"/>
</dbReference>
<evidence type="ECO:0000313" key="11">
    <source>
        <dbReference type="EMBL" id="MCY9518723.1"/>
    </source>
</evidence>
<keyword evidence="5" id="KW-0805">Transcription regulation</keyword>
<accession>A0ABT4DMY0</accession>
<dbReference type="Proteomes" id="UP001207626">
    <property type="component" value="Unassembled WGS sequence"/>
</dbReference>
<dbReference type="PROSITE" id="PS01124">
    <property type="entry name" value="HTH_ARAC_FAMILY_2"/>
    <property type="match status" value="1"/>
</dbReference>
<dbReference type="EMBL" id="JAMDLW010000002">
    <property type="protein sequence ID" value="MCY9518723.1"/>
    <property type="molecule type" value="Genomic_DNA"/>
</dbReference>
<dbReference type="CDD" id="cd17536">
    <property type="entry name" value="REC_YesN-like"/>
    <property type="match status" value="1"/>
</dbReference>
<keyword evidence="2" id="KW-0963">Cytoplasm</keyword>
<feature type="modified residue" description="4-aspartylphosphate" evidence="8">
    <location>
        <position position="54"/>
    </location>
</feature>
<evidence type="ECO:0000256" key="5">
    <source>
        <dbReference type="ARBA" id="ARBA00023015"/>
    </source>
</evidence>
<proteinExistence type="predicted"/>
<dbReference type="InterPro" id="IPR018060">
    <property type="entry name" value="HTH_AraC"/>
</dbReference>
<dbReference type="SUPFAM" id="SSF46689">
    <property type="entry name" value="Homeodomain-like"/>
    <property type="match status" value="2"/>
</dbReference>
<reference evidence="11 12" key="1">
    <citation type="submission" date="2022-05" db="EMBL/GenBank/DDBJ databases">
        <title>Genome Sequencing of Bee-Associated Microbes.</title>
        <authorList>
            <person name="Dunlap C."/>
        </authorList>
    </citation>
    <scope>NUCLEOTIDE SEQUENCE [LARGE SCALE GENOMIC DNA]</scope>
    <source>
        <strain evidence="11 12">NRRL NRS-1438</strain>
    </source>
</reference>
<feature type="domain" description="Response regulatory" evidence="10">
    <location>
        <begin position="2"/>
        <end position="119"/>
    </location>
</feature>
<protein>
    <submittedName>
        <fullName evidence="11">Response regulator</fullName>
    </submittedName>
</protein>
<name>A0ABT4DMY0_9BACL</name>
<evidence type="ECO:0000256" key="1">
    <source>
        <dbReference type="ARBA" id="ARBA00004496"/>
    </source>
</evidence>
<dbReference type="Pfam" id="PF00072">
    <property type="entry name" value="Response_reg"/>
    <property type="match status" value="1"/>
</dbReference>
<keyword evidence="4" id="KW-0902">Two-component regulatory system</keyword>
<dbReference type="SMART" id="SM00342">
    <property type="entry name" value="HTH_ARAC"/>
    <property type="match status" value="1"/>
</dbReference>
<evidence type="ECO:0000256" key="2">
    <source>
        <dbReference type="ARBA" id="ARBA00022490"/>
    </source>
</evidence>
<organism evidence="11 12">
    <name type="scientific">Paenibacillus apiarius</name>
    <dbReference type="NCBI Taxonomy" id="46240"/>
    <lineage>
        <taxon>Bacteria</taxon>
        <taxon>Bacillati</taxon>
        <taxon>Bacillota</taxon>
        <taxon>Bacilli</taxon>
        <taxon>Bacillales</taxon>
        <taxon>Paenibacillaceae</taxon>
        <taxon>Paenibacillus</taxon>
    </lineage>
</organism>
<dbReference type="PANTHER" id="PTHR42713:SF3">
    <property type="entry name" value="TRANSCRIPTIONAL REGULATORY PROTEIN HPTR"/>
    <property type="match status" value="1"/>
</dbReference>
<dbReference type="Gene3D" id="1.10.10.60">
    <property type="entry name" value="Homeodomain-like"/>
    <property type="match status" value="2"/>
</dbReference>
<evidence type="ECO:0000256" key="7">
    <source>
        <dbReference type="ARBA" id="ARBA00023163"/>
    </source>
</evidence>
<dbReference type="RefSeq" id="WP_087433673.1">
    <property type="nucleotide sequence ID" value="NZ_JAMDLV010000020.1"/>
</dbReference>
<evidence type="ECO:0000313" key="12">
    <source>
        <dbReference type="Proteomes" id="UP001207626"/>
    </source>
</evidence>
<dbReference type="PANTHER" id="PTHR42713">
    <property type="entry name" value="HISTIDINE KINASE-RELATED"/>
    <property type="match status" value="1"/>
</dbReference>
<gene>
    <name evidence="11" type="ORF">M5X09_03400</name>
</gene>
<keyword evidence="6" id="KW-0238">DNA-binding</keyword>
<evidence type="ECO:0000256" key="6">
    <source>
        <dbReference type="ARBA" id="ARBA00023125"/>
    </source>
</evidence>
<keyword evidence="12" id="KW-1185">Reference proteome</keyword>
<evidence type="ECO:0000256" key="3">
    <source>
        <dbReference type="ARBA" id="ARBA00022553"/>
    </source>
</evidence>
<evidence type="ECO:0000256" key="4">
    <source>
        <dbReference type="ARBA" id="ARBA00023012"/>
    </source>
</evidence>
<dbReference type="SUPFAM" id="SSF52172">
    <property type="entry name" value="CheY-like"/>
    <property type="match status" value="1"/>
</dbReference>
<dbReference type="PROSITE" id="PS50110">
    <property type="entry name" value="RESPONSE_REGULATORY"/>
    <property type="match status" value="1"/>
</dbReference>
<dbReference type="Gene3D" id="3.40.50.2300">
    <property type="match status" value="1"/>
</dbReference>
<keyword evidence="3 8" id="KW-0597">Phosphoprotein</keyword>
<dbReference type="InterPro" id="IPR011006">
    <property type="entry name" value="CheY-like_superfamily"/>
</dbReference>
<comment type="caution">
    <text evidence="11">The sequence shown here is derived from an EMBL/GenBank/DDBJ whole genome shotgun (WGS) entry which is preliminary data.</text>
</comment>
<feature type="domain" description="HTH araC/xylS-type" evidence="9">
    <location>
        <begin position="469"/>
        <end position="567"/>
    </location>
</feature>
<evidence type="ECO:0000259" key="9">
    <source>
        <dbReference type="PROSITE" id="PS01124"/>
    </source>
</evidence>
<sequence length="568" mass="62836">MKLLIVDDEVIIRTGLARVLPWHDLGFDVLPPCASAEQAMEAIAADKPHLVLTDIRMTGADGLTLAAHIRETSPDTETIVLTGYDDFRYAQRALREGVCDYLLKTSRPDDIMKAAILAKERILEKLERSKSMSKREASYREQLLRKLLYEPLSAAECRALTDTLLLADRPQSAPRNAAFDVACIQAEGWGEAQDKLLLFAVDNMLADMVAGVALREESRLLVLRLAEGRGEAAGLWDYELALIERKLKCRLFAGIGRLAERPEEVRESCRTAKEAYACHWFKGNRRTLAWQEVASRTGRPSICQAQAEAELIRCLKSGQPEQLRHFVHEQVRQLIGEPDSTPDSIQSYGQSLLIAARRWLERCAEASAAARAGGLQAADSGRCAQAGEPGEMECASSSASMHAQDGLFRLAPGPSAGADCAATCLPVPALASPRTASPEQWERALFIALQEAMQYCRDVIADSSSSVVTRAMNYIREKADGSLTLQHVAQVVGVHPNHLSDRFKQETGINYIEYVTQVRMARACRYFQDGSVKVSAVAQLVGYEDLKYFSQLFKKHIGCTPSEYRDKC</sequence>
<evidence type="ECO:0000259" key="10">
    <source>
        <dbReference type="PROSITE" id="PS50110"/>
    </source>
</evidence>